<accession>A0A1P8KET6</accession>
<dbReference type="eggNOG" id="COG4815">
    <property type="taxonomic scope" value="Bacteria"/>
</dbReference>
<dbReference type="InterPro" id="IPR038231">
    <property type="entry name" value="MepB-like_sf"/>
</dbReference>
<proteinExistence type="predicted"/>
<keyword evidence="2" id="KW-1185">Reference proteome</keyword>
<name>A0A1P8KET6_9BURK</name>
<dbReference type="EMBL" id="CP019239">
    <property type="protein sequence ID" value="APW44534.1"/>
    <property type="molecule type" value="Genomic_DNA"/>
</dbReference>
<reference evidence="1 2" key="1">
    <citation type="submission" date="2017-01" db="EMBL/GenBank/DDBJ databases">
        <authorList>
            <person name="Mah S.A."/>
            <person name="Swanson W.J."/>
            <person name="Moy G.W."/>
            <person name="Vacquier V.D."/>
        </authorList>
    </citation>
    <scope>NUCLEOTIDE SEQUENCE [LARGE SCALE GENOMIC DNA]</scope>
    <source>
        <strain evidence="1 2">DSM 22694</strain>
    </source>
</reference>
<organism evidence="1 2">
    <name type="scientific">Rhodoferax saidenbachensis</name>
    <dbReference type="NCBI Taxonomy" id="1484693"/>
    <lineage>
        <taxon>Bacteria</taxon>
        <taxon>Pseudomonadati</taxon>
        <taxon>Pseudomonadota</taxon>
        <taxon>Betaproteobacteria</taxon>
        <taxon>Burkholderiales</taxon>
        <taxon>Comamonadaceae</taxon>
        <taxon>Rhodoferax</taxon>
    </lineage>
</organism>
<dbReference type="InterPro" id="IPR011235">
    <property type="entry name" value="MepB-like"/>
</dbReference>
<dbReference type="Proteomes" id="UP000186110">
    <property type="component" value="Chromosome"/>
</dbReference>
<dbReference type="RefSeq" id="WP_029708221.1">
    <property type="nucleotide sequence ID" value="NZ_CP019239.1"/>
</dbReference>
<evidence type="ECO:0000313" key="1">
    <source>
        <dbReference type="EMBL" id="APW44534.1"/>
    </source>
</evidence>
<sequence length="168" mass="18142">MSHPDLLAAQALAYAPIGLACTDVLPEAESADYAAHTLRLGDLRVCFRVAKTTPTKVGQFVTLWKRVGRGPIQPFEQGDPIDVFVVSARSGPHFGQFVFPKAALAAHDVVAKNGVGGKRALRVYPPWDTTTSRQAQTTQAWQSAYFLDLSEGHAVDLGRAKALLTLQT</sequence>
<protein>
    <submittedName>
        <fullName evidence="1">MepB domain containing protein</fullName>
    </submittedName>
</protein>
<dbReference type="KEGG" id="rsb:RS694_19760"/>
<dbReference type="STRING" id="1484693.RS694_19760"/>
<dbReference type="AlphaFoldDB" id="A0A1P8KET6"/>
<dbReference type="PIRSF" id="PIRSF032285">
    <property type="entry name" value="UCP032285"/>
    <property type="match status" value="1"/>
</dbReference>
<evidence type="ECO:0000313" key="2">
    <source>
        <dbReference type="Proteomes" id="UP000186110"/>
    </source>
</evidence>
<dbReference type="Gene3D" id="3.40.1350.140">
    <property type="entry name" value="MepB-like"/>
    <property type="match status" value="1"/>
</dbReference>
<gene>
    <name evidence="1" type="ORF">RS694_19760</name>
</gene>
<dbReference type="Pfam" id="PF08877">
    <property type="entry name" value="MepB-like"/>
    <property type="match status" value="1"/>
</dbReference>